<evidence type="ECO:0000313" key="4">
    <source>
        <dbReference type="EMBL" id="GID61863.1"/>
    </source>
</evidence>
<organism evidence="4 5">
    <name type="scientific">Actinoplanes couchii</name>
    <dbReference type="NCBI Taxonomy" id="403638"/>
    <lineage>
        <taxon>Bacteria</taxon>
        <taxon>Bacillati</taxon>
        <taxon>Actinomycetota</taxon>
        <taxon>Actinomycetes</taxon>
        <taxon>Micromonosporales</taxon>
        <taxon>Micromonosporaceae</taxon>
        <taxon>Actinoplanes</taxon>
    </lineage>
</organism>
<evidence type="ECO:0000259" key="3">
    <source>
        <dbReference type="PROSITE" id="PS50801"/>
    </source>
</evidence>
<dbReference type="SUPFAM" id="SSF52091">
    <property type="entry name" value="SpoIIaa-like"/>
    <property type="match status" value="1"/>
</dbReference>
<name>A0ABQ3XTR4_9ACTN</name>
<accession>A0ABQ3XTR4</accession>
<dbReference type="Gene3D" id="3.30.750.24">
    <property type="entry name" value="STAS domain"/>
    <property type="match status" value="1"/>
</dbReference>
<dbReference type="EMBL" id="BOMG01000143">
    <property type="protein sequence ID" value="GID61863.1"/>
    <property type="molecule type" value="Genomic_DNA"/>
</dbReference>
<keyword evidence="5" id="KW-1185">Reference proteome</keyword>
<dbReference type="Pfam" id="PF01740">
    <property type="entry name" value="STAS"/>
    <property type="match status" value="1"/>
</dbReference>
<dbReference type="PANTHER" id="PTHR33495:SF2">
    <property type="entry name" value="ANTI-SIGMA FACTOR ANTAGONIST TM_1081-RELATED"/>
    <property type="match status" value="1"/>
</dbReference>
<reference evidence="4 5" key="1">
    <citation type="submission" date="2021-01" db="EMBL/GenBank/DDBJ databases">
        <title>Whole genome shotgun sequence of Actinoplanes couchii NBRC 106145.</title>
        <authorList>
            <person name="Komaki H."/>
            <person name="Tamura T."/>
        </authorList>
    </citation>
    <scope>NUCLEOTIDE SEQUENCE [LARGE SCALE GENOMIC DNA]</scope>
    <source>
        <strain evidence="4 5">NBRC 106145</strain>
    </source>
</reference>
<gene>
    <name evidence="4" type="ORF">Aco03nite_102670</name>
</gene>
<evidence type="ECO:0000256" key="1">
    <source>
        <dbReference type="ARBA" id="ARBA00009013"/>
    </source>
</evidence>
<dbReference type="InterPro" id="IPR003658">
    <property type="entry name" value="Anti-sigma_ant"/>
</dbReference>
<protein>
    <recommendedName>
        <fullName evidence="2">Anti-sigma factor antagonist</fullName>
    </recommendedName>
</protein>
<dbReference type="PANTHER" id="PTHR33495">
    <property type="entry name" value="ANTI-SIGMA FACTOR ANTAGONIST TM_1081-RELATED-RELATED"/>
    <property type="match status" value="1"/>
</dbReference>
<dbReference type="PROSITE" id="PS50801">
    <property type="entry name" value="STAS"/>
    <property type="match status" value="1"/>
</dbReference>
<comment type="similarity">
    <text evidence="1 2">Belongs to the anti-sigma-factor antagonist family.</text>
</comment>
<feature type="domain" description="STAS" evidence="3">
    <location>
        <begin position="10"/>
        <end position="102"/>
    </location>
</feature>
<sequence>MWRHHLVYHDDVVTVAFSGELDLAAAQTVEGILFEWIEAEAVAAVRVDLADVGFLDSTTLGVLIRALQHAKSQGRGFGVVNPSSVASRILSLTGLDSVLLAS</sequence>
<comment type="caution">
    <text evidence="4">The sequence shown here is derived from an EMBL/GenBank/DDBJ whole genome shotgun (WGS) entry which is preliminary data.</text>
</comment>
<dbReference type="CDD" id="cd07043">
    <property type="entry name" value="STAS_anti-anti-sigma_factors"/>
    <property type="match status" value="1"/>
</dbReference>
<dbReference type="Proteomes" id="UP000612282">
    <property type="component" value="Unassembled WGS sequence"/>
</dbReference>
<dbReference type="NCBIfam" id="TIGR00377">
    <property type="entry name" value="ant_ant_sig"/>
    <property type="match status" value="1"/>
</dbReference>
<dbReference type="InterPro" id="IPR036513">
    <property type="entry name" value="STAS_dom_sf"/>
</dbReference>
<dbReference type="InterPro" id="IPR002645">
    <property type="entry name" value="STAS_dom"/>
</dbReference>
<evidence type="ECO:0000256" key="2">
    <source>
        <dbReference type="RuleBase" id="RU003749"/>
    </source>
</evidence>
<proteinExistence type="inferred from homology"/>
<evidence type="ECO:0000313" key="5">
    <source>
        <dbReference type="Proteomes" id="UP000612282"/>
    </source>
</evidence>